<evidence type="ECO:0000256" key="3">
    <source>
        <dbReference type="ARBA" id="ARBA00022912"/>
    </source>
</evidence>
<feature type="domain" description="Tyrosine specific protein phosphatases" evidence="5">
    <location>
        <begin position="72"/>
        <end position="137"/>
    </location>
</feature>
<evidence type="ECO:0000256" key="1">
    <source>
        <dbReference type="ARBA" id="ARBA00008601"/>
    </source>
</evidence>
<dbReference type="InterPro" id="IPR000340">
    <property type="entry name" value="Dual-sp_phosphatase_cat-dom"/>
</dbReference>
<dbReference type="InterPro" id="IPR052103">
    <property type="entry name" value="Dual_spec_Phospatases"/>
</dbReference>
<dbReference type="Pfam" id="PF00782">
    <property type="entry name" value="DSPc"/>
    <property type="match status" value="1"/>
</dbReference>
<evidence type="ECO:0000256" key="2">
    <source>
        <dbReference type="ARBA" id="ARBA00022801"/>
    </source>
</evidence>
<dbReference type="InterPro" id="IPR029021">
    <property type="entry name" value="Prot-tyrosine_phosphatase-like"/>
</dbReference>
<dbReference type="SUPFAM" id="SSF52799">
    <property type="entry name" value="(Phosphotyrosine protein) phosphatases II"/>
    <property type="match status" value="1"/>
</dbReference>
<dbReference type="GO" id="GO:0004721">
    <property type="term" value="F:phosphoprotein phosphatase activity"/>
    <property type="evidence" value="ECO:0007669"/>
    <property type="project" value="UniProtKB-KW"/>
</dbReference>
<sequence length="153" mass="17997">MEYTYSYHEYDEIIPYLFIGNFHALKYASKFDFIINCSNDIPFPKSCSNCLRISINDDPMDCDKMLIIMKRLDVLEKMRNFIKNKQPVLVHCYAGIQRSCAFVACYLMKYYNVNPITAISQIKMKRPHAFDGGVNFQDALYSFYHENNKPIKN</sequence>
<keyword evidence="3" id="KW-0904">Protein phosphatase</keyword>
<dbReference type="AlphaFoldDB" id="A0A6C0ETW3"/>
<name>A0A6C0ETW3_9ZZZZ</name>
<keyword evidence="2" id="KW-0378">Hydrolase</keyword>
<evidence type="ECO:0000259" key="4">
    <source>
        <dbReference type="PROSITE" id="PS50054"/>
    </source>
</evidence>
<dbReference type="PROSITE" id="PS50054">
    <property type="entry name" value="TYR_PHOSPHATASE_DUAL"/>
    <property type="match status" value="1"/>
</dbReference>
<reference evidence="6" key="1">
    <citation type="journal article" date="2020" name="Nature">
        <title>Giant virus diversity and host interactions through global metagenomics.</title>
        <authorList>
            <person name="Schulz F."/>
            <person name="Roux S."/>
            <person name="Paez-Espino D."/>
            <person name="Jungbluth S."/>
            <person name="Walsh D.A."/>
            <person name="Denef V.J."/>
            <person name="McMahon K.D."/>
            <person name="Konstantinidis K.T."/>
            <person name="Eloe-Fadrosh E.A."/>
            <person name="Kyrpides N.C."/>
            <person name="Woyke T."/>
        </authorList>
    </citation>
    <scope>NUCLEOTIDE SEQUENCE</scope>
    <source>
        <strain evidence="6">GVMAG-M-3300009155-48</strain>
    </source>
</reference>
<dbReference type="PANTHER" id="PTHR45961">
    <property type="entry name" value="IP21249P"/>
    <property type="match status" value="1"/>
</dbReference>
<feature type="domain" description="Tyrosine-protein phosphatase" evidence="4">
    <location>
        <begin position="9"/>
        <end position="149"/>
    </location>
</feature>
<dbReference type="PROSITE" id="PS50056">
    <property type="entry name" value="TYR_PHOSPHATASE_2"/>
    <property type="match status" value="1"/>
</dbReference>
<organism evidence="6">
    <name type="scientific">viral metagenome</name>
    <dbReference type="NCBI Taxonomy" id="1070528"/>
    <lineage>
        <taxon>unclassified sequences</taxon>
        <taxon>metagenomes</taxon>
        <taxon>organismal metagenomes</taxon>
    </lineage>
</organism>
<protein>
    <submittedName>
        <fullName evidence="6">Uncharacterized protein</fullName>
    </submittedName>
</protein>
<comment type="similarity">
    <text evidence="1">Belongs to the protein-tyrosine phosphatase family. Non-receptor class dual specificity subfamily.</text>
</comment>
<dbReference type="InterPro" id="IPR000387">
    <property type="entry name" value="Tyr_Pase_dom"/>
</dbReference>
<dbReference type="Gene3D" id="3.90.190.10">
    <property type="entry name" value="Protein tyrosine phosphatase superfamily"/>
    <property type="match status" value="1"/>
</dbReference>
<dbReference type="InterPro" id="IPR020422">
    <property type="entry name" value="TYR_PHOSPHATASE_DUAL_dom"/>
</dbReference>
<dbReference type="PANTHER" id="PTHR45961:SF6">
    <property type="entry name" value="IP21249P"/>
    <property type="match status" value="1"/>
</dbReference>
<dbReference type="SMART" id="SM00195">
    <property type="entry name" value="DSPc"/>
    <property type="match status" value="1"/>
</dbReference>
<evidence type="ECO:0000259" key="5">
    <source>
        <dbReference type="PROSITE" id="PS50056"/>
    </source>
</evidence>
<proteinExistence type="inferred from homology"/>
<dbReference type="EMBL" id="MN738928">
    <property type="protein sequence ID" value="QHT31953.1"/>
    <property type="molecule type" value="Genomic_DNA"/>
</dbReference>
<accession>A0A6C0ETW3</accession>
<dbReference type="CDD" id="cd14498">
    <property type="entry name" value="DSP"/>
    <property type="match status" value="1"/>
</dbReference>
<evidence type="ECO:0000313" key="6">
    <source>
        <dbReference type="EMBL" id="QHT31953.1"/>
    </source>
</evidence>